<evidence type="ECO:0000256" key="5">
    <source>
        <dbReference type="ARBA" id="ARBA00022530"/>
    </source>
</evidence>
<feature type="compositionally biased region" description="Basic and acidic residues" evidence="20">
    <location>
        <begin position="1989"/>
        <end position="2002"/>
    </location>
</feature>
<accession>A0AAE0QED5</accession>
<feature type="domain" description="Fibrillar collagen NC1" evidence="22">
    <location>
        <begin position="1453"/>
        <end position="1655"/>
    </location>
</feature>
<evidence type="ECO:0000256" key="3">
    <source>
        <dbReference type="ARBA" id="ARBA00022517"/>
    </source>
</evidence>
<dbReference type="GO" id="GO:0042254">
    <property type="term" value="P:ribosome biogenesis"/>
    <property type="evidence" value="ECO:0007669"/>
    <property type="project" value="UniProtKB-KW"/>
</dbReference>
<evidence type="ECO:0000256" key="20">
    <source>
        <dbReference type="SAM" id="MobiDB-lite"/>
    </source>
</evidence>
<evidence type="ECO:0000256" key="6">
    <source>
        <dbReference type="ARBA" id="ARBA00022553"/>
    </source>
</evidence>
<feature type="compositionally biased region" description="Low complexity" evidence="20">
    <location>
        <begin position="672"/>
        <end position="686"/>
    </location>
</feature>
<feature type="domain" description="HIT-type" evidence="21">
    <location>
        <begin position="1731"/>
        <end position="1765"/>
    </location>
</feature>
<evidence type="ECO:0000256" key="10">
    <source>
        <dbReference type="ARBA" id="ARBA00022771"/>
    </source>
</evidence>
<dbReference type="PROSITE" id="PS51461">
    <property type="entry name" value="NC1_FIB"/>
    <property type="match status" value="1"/>
</dbReference>
<keyword evidence="4" id="KW-0964">Secreted</keyword>
<dbReference type="PROSITE" id="PS51083">
    <property type="entry name" value="ZF_HIT"/>
    <property type="match status" value="1"/>
</dbReference>
<keyword evidence="13" id="KW-0176">Collagen</keyword>
<evidence type="ECO:0000256" key="14">
    <source>
        <dbReference type="ARBA" id="ARBA00049598"/>
    </source>
</evidence>
<dbReference type="Pfam" id="PF01410">
    <property type="entry name" value="COLFI"/>
    <property type="match status" value="1"/>
</dbReference>
<dbReference type="SMART" id="SM00210">
    <property type="entry name" value="TSPN"/>
    <property type="match status" value="1"/>
</dbReference>
<dbReference type="InterPro" id="IPR000885">
    <property type="entry name" value="Fib_collagen_C"/>
</dbReference>
<keyword evidence="11" id="KW-0862">Zinc</keyword>
<comment type="caution">
    <text evidence="23">The sequence shown here is derived from an EMBL/GenBank/DDBJ whole genome shotgun (WGS) entry which is preliminary data.</text>
</comment>
<evidence type="ECO:0000256" key="18">
    <source>
        <dbReference type="ARBA" id="ARBA00077531"/>
    </source>
</evidence>
<feature type="region of interest" description="Disordered" evidence="20">
    <location>
        <begin position="1058"/>
        <end position="1243"/>
    </location>
</feature>
<dbReference type="GO" id="GO:0008270">
    <property type="term" value="F:zinc ion binding"/>
    <property type="evidence" value="ECO:0007669"/>
    <property type="project" value="UniProtKB-UniRule"/>
</dbReference>
<keyword evidence="5" id="KW-0272">Extracellular matrix</keyword>
<feature type="non-terminal residue" evidence="23">
    <location>
        <position position="1"/>
    </location>
</feature>
<organism evidence="23 24">
    <name type="scientific">Hemibagrus guttatus</name>
    <dbReference type="NCBI Taxonomy" id="175788"/>
    <lineage>
        <taxon>Eukaryota</taxon>
        <taxon>Metazoa</taxon>
        <taxon>Chordata</taxon>
        <taxon>Craniata</taxon>
        <taxon>Vertebrata</taxon>
        <taxon>Euteleostomi</taxon>
        <taxon>Actinopterygii</taxon>
        <taxon>Neopterygii</taxon>
        <taxon>Teleostei</taxon>
        <taxon>Ostariophysi</taxon>
        <taxon>Siluriformes</taxon>
        <taxon>Bagridae</taxon>
        <taxon>Hemibagrus</taxon>
    </lineage>
</organism>
<feature type="compositionally biased region" description="Gly residues" evidence="20">
    <location>
        <begin position="817"/>
        <end position="826"/>
    </location>
</feature>
<feature type="compositionally biased region" description="Low complexity" evidence="20">
    <location>
        <begin position="884"/>
        <end position="893"/>
    </location>
</feature>
<feature type="region of interest" description="Disordered" evidence="20">
    <location>
        <begin position="574"/>
        <end position="983"/>
    </location>
</feature>
<evidence type="ECO:0000256" key="9">
    <source>
        <dbReference type="ARBA" id="ARBA00022737"/>
    </source>
</evidence>
<dbReference type="GO" id="GO:0031012">
    <property type="term" value="C:extracellular matrix"/>
    <property type="evidence" value="ECO:0007669"/>
    <property type="project" value="TreeGrafter"/>
</dbReference>
<dbReference type="PANTHER" id="PTHR24023">
    <property type="entry name" value="COLLAGEN ALPHA"/>
    <property type="match status" value="1"/>
</dbReference>
<evidence type="ECO:0000256" key="2">
    <source>
        <dbReference type="ARBA" id="ARBA00022499"/>
    </source>
</evidence>
<feature type="compositionally biased region" description="Basic and acidic residues" evidence="20">
    <location>
        <begin position="1127"/>
        <end position="1138"/>
    </location>
</feature>
<feature type="compositionally biased region" description="Acidic residues" evidence="20">
    <location>
        <begin position="2003"/>
        <end position="2019"/>
    </location>
</feature>
<keyword evidence="10 19" id="KW-0863">Zinc-finger</keyword>
<keyword evidence="2" id="KW-1017">Isopeptide bond</keyword>
<feature type="compositionally biased region" description="Basic and acidic residues" evidence="20">
    <location>
        <begin position="636"/>
        <end position="648"/>
    </location>
</feature>
<comment type="function">
    <text evidence="14">Required for box C/D snoRNAs accumulation involved in snoRNA processing, snoRNA transport to the nucleolus and ribosome biogenesis.</text>
</comment>
<evidence type="ECO:0000256" key="1">
    <source>
        <dbReference type="ARBA" id="ARBA00004498"/>
    </source>
</evidence>
<evidence type="ECO:0000256" key="4">
    <source>
        <dbReference type="ARBA" id="ARBA00022525"/>
    </source>
</evidence>
<feature type="compositionally biased region" description="Low complexity" evidence="20">
    <location>
        <begin position="504"/>
        <end position="513"/>
    </location>
</feature>
<dbReference type="InterPro" id="IPR008160">
    <property type="entry name" value="Collagen"/>
</dbReference>
<evidence type="ECO:0000256" key="13">
    <source>
        <dbReference type="ARBA" id="ARBA00023119"/>
    </source>
</evidence>
<comment type="subunit">
    <text evidence="16">Interacts with FBL, SNU13, NOP58, NUFIP1, RUVBL1, RUVBL2 and TAF9. Interacts (via HIT-type zinc finger) with the RUVBL1/RUVBL2 complex in the presence of ADP.</text>
</comment>
<feature type="region of interest" description="Disordered" evidence="20">
    <location>
        <begin position="1259"/>
        <end position="1358"/>
    </location>
</feature>
<dbReference type="Gene3D" id="2.60.120.1000">
    <property type="match status" value="2"/>
</dbReference>
<dbReference type="InterPro" id="IPR050149">
    <property type="entry name" value="Collagen_superfamily"/>
</dbReference>
<dbReference type="InterPro" id="IPR048287">
    <property type="entry name" value="TSPN-like_N"/>
</dbReference>
<feature type="region of interest" description="Disordered" evidence="20">
    <location>
        <begin position="1975"/>
        <end position="2044"/>
    </location>
</feature>
<evidence type="ECO:0000256" key="7">
    <source>
        <dbReference type="ARBA" id="ARBA00022723"/>
    </source>
</evidence>
<evidence type="ECO:0000313" key="24">
    <source>
        <dbReference type="Proteomes" id="UP001274896"/>
    </source>
</evidence>
<keyword evidence="7" id="KW-0479">Metal-binding</keyword>
<evidence type="ECO:0000256" key="8">
    <source>
        <dbReference type="ARBA" id="ARBA00022729"/>
    </source>
</evidence>
<dbReference type="Gene3D" id="2.60.120.200">
    <property type="match status" value="1"/>
</dbReference>
<dbReference type="InterPro" id="IPR013320">
    <property type="entry name" value="ConA-like_dom_sf"/>
</dbReference>
<reference evidence="23" key="1">
    <citation type="submission" date="2023-06" db="EMBL/GenBank/DDBJ databases">
        <title>Male Hemibagrus guttatus genome.</title>
        <authorList>
            <person name="Bian C."/>
        </authorList>
    </citation>
    <scope>NUCLEOTIDE SEQUENCE</scope>
    <source>
        <strain evidence="23">Male_cb2023</strain>
        <tissue evidence="23">Muscle</tissue>
    </source>
</reference>
<feature type="compositionally biased region" description="Basic and acidic residues" evidence="20">
    <location>
        <begin position="1286"/>
        <end position="1299"/>
    </location>
</feature>
<keyword evidence="6" id="KW-0597">Phosphoprotein</keyword>
<evidence type="ECO:0000259" key="21">
    <source>
        <dbReference type="PROSITE" id="PS51083"/>
    </source>
</evidence>
<feature type="compositionally biased region" description="Low complexity" evidence="20">
    <location>
        <begin position="1268"/>
        <end position="1281"/>
    </location>
</feature>
<dbReference type="SMART" id="SM00038">
    <property type="entry name" value="COLFI"/>
    <property type="match status" value="1"/>
</dbReference>
<feature type="compositionally biased region" description="Low complexity" evidence="20">
    <location>
        <begin position="776"/>
        <end position="786"/>
    </location>
</feature>
<evidence type="ECO:0000256" key="12">
    <source>
        <dbReference type="ARBA" id="ARBA00022843"/>
    </source>
</evidence>
<evidence type="ECO:0000256" key="11">
    <source>
        <dbReference type="ARBA" id="ARBA00022833"/>
    </source>
</evidence>
<evidence type="ECO:0000256" key="16">
    <source>
        <dbReference type="ARBA" id="ARBA00061949"/>
    </source>
</evidence>
<evidence type="ECO:0000313" key="23">
    <source>
        <dbReference type="EMBL" id="KAK3519248.1"/>
    </source>
</evidence>
<protein>
    <recommendedName>
        <fullName evidence="17">Box C/D snoRNA protein 1</fullName>
    </recommendedName>
    <alternativeName>
        <fullName evidence="18">Zinc finger HIT domain-containing protein 6</fullName>
    </alternativeName>
</protein>
<comment type="similarity">
    <text evidence="15">Belongs to the BCD1 family.</text>
</comment>
<dbReference type="SUPFAM" id="SSF144232">
    <property type="entry name" value="HIT/MYND zinc finger-like"/>
    <property type="match status" value="1"/>
</dbReference>
<sequence length="2064" mass="214384">VDLLLQLGLSSRRDVAHTSWMMTSPPLISSLPSLSILPPGVGVTLDRDAMIEATVASVLPAGVEKEFSLIVSLNSKRATNAFLFSVRDGLDRLQFGLQLLPNRVVVYTGDKASVYFSYEAQDGRWHSFAVAVRPRSVSFVAQCGGIHYNEETLTRPRMVVSNSHVAIGRMNSRAAQFEGTLCQLDIYPSAQVAAHYCDYVKKNCRLADTFRSLFPSTLSSLTSSMSFPTPSETYTQNPNTLRNSIGKIKPTTASFWNTLRSSTIRSVGPSLSPFRSAHSPDLTPRTTMSTPPTEGRFYEENNTDDCQLLGRPRATRATPNLISQHRKNQLTNDNISQMKLNSATLYRQQGYNNQLERLEEYGEERTYDSGVYGYDYGLEDGEYILDYDGFDGLKGDPGPPGSPGPPGLPGPAGKRGPRGPLGPHGIPGPPGLPGPKHVPADLSTYFSNRPALSILCGAKGDPGLSPGQAMKGEQGERGAPGPPGSKGFPGPVGPRGYPGPPGQPGEQGLPGLPGMVGAAGYPGRQGLAGPEGDPGPKGVNGFIGPPGAPGAPGIQGERGIAGPVGKIGPKGRQGVIGDAGERGPPGPDGNQGSVGATGTSGFTGLRGNPGPEGLRGIPGIVGPQGLPGGVGPPGLKGDKGEPGLRGEPGEYGYQGDKGAAGIPGPPGPRGKPGPVGKTGDFGASGLPGPPGPEGFPGDIGAPGPNGPPGPKGVQGARGPPGPLGPKGTEGDEGPLGAPGSPGPTGRPGRKGYIGEPGPEGLKGEVGDQGNVGKSGPPGEEGLPGIPGVAGPSGEKGDRGPAGPLGPPGEKGLMGYPGLPGGPGDVGPQGPPGLTGLRGTPGVAGTKGRRGPRGADGPLGEPGPEGIKGEKGEPGQKGATGFVGKAGSPGKHGSPGPPGVVGPPGSSGERGAPGEPGPKGPPGEQGADGEAGPEGPPGPEGEQGPAGEPGSKGETGPEGAEGEQGQEGIRGPPGPAGEDGPQGKDGPKLILCLCSRVNLVTAAQWENLGKGPRLVTLALRDLLETLAQKVSWVQKENQDHQVNEDVMERRHHCIAAMFQGDQGPAGEPGETGSAGETGQEGERGLKGARGTRGPPGQAGVMGPQGEPGMEGYTGHVGKPGPPGPLGPKGEKGYPGEDNKTPGPPGPLGEPGSAGERGDRGEPGDSGYQGNVGVTGARGSVGQQGVPGSPGLSGETGSKGDKGTQGQPGKNGAQGQTGSPGPVGPVGLPGPKGMIGYPGSVGPPGLPGIPGAPGLIGKTGQRGTTGIEGRAGLPGPRGDLGLPGVIGDRGEPGIRGERGLPGDRGPAGTKGLQGATGDQGRKGDPGVKGQPGEAGDPGILGLQGFPGPKGPSGDLGFAGVPGPKGPLGSMGFTGPVGPLGMTGPVGRPGLQGPKGRIGEMGPQGPHGSPGLRGPPGAPGPSRHVLMGGAMLTAVQSAQVHESYQNTEASMSEQNAEALRTLHYLSTVFSDIRTPAGTRENPARFCKDLLNCRFNMADGMFWIDPNLGCSSDAIQVFCNFTAGGQTCLYPLTKDKMEMGVSKVQMKFLHLLSIEATQSISLHCYSESDDSFTSSTSIQTPGNMRFYGWNGQVLERSSMSHHHVLQDHCGVHDGQWHSSRFLLHTQDPTLLPVVDVQGFQPQSAGSEQRHLEVGHVCFLRTSVVNCRCEQKYGSGRRTCCGSERSSVRFAPNKFTSGVLLIKMFDATAFLQNKLDMDASEEQRRGQKRKISLTSCDVCEAEEAKYRCPNCLKCSCSLPCVKQHKLRTGCSGVRDRTTFVPLSHFSDLHLLSDYRFLEETGRVADRPNRDTLLHTRTHHSYSAMLLLRNAKAAKVNLKILPKSFSRRRENTSIYNKTERKLYWHLKLVFPQSSAEYTDRVPEDRVLEKILSDYVHLTESDPVKRQNLKAYVVTPLDQLGVFMKSEQRLPNCLKYHELDMKKSLRENLMFKTVVEYPEIHVAVKEHCEKYRSCVSDKRIILPHPSSSSEPQGAPESHKHTVRTEKETTEQLELEEGEIQSEDEEDSHIKVEEDGDIKNTNIEGHLGGLDGPIVQNAACLPSCLDAEQTEQ</sequence>
<keyword evidence="9" id="KW-0677">Repeat</keyword>
<keyword evidence="24" id="KW-1185">Reference proteome</keyword>
<dbReference type="PANTHER" id="PTHR24023:SF1082">
    <property type="entry name" value="COLLAGEN TRIPLE HELIX REPEAT"/>
    <property type="match status" value="1"/>
</dbReference>
<keyword evidence="3" id="KW-0690">Ribosome biogenesis</keyword>
<feature type="compositionally biased region" description="Gly residues" evidence="20">
    <location>
        <begin position="625"/>
        <end position="634"/>
    </location>
</feature>
<dbReference type="InterPro" id="IPR007529">
    <property type="entry name" value="Znf_HIT"/>
</dbReference>
<feature type="region of interest" description="Disordered" evidence="20">
    <location>
        <begin position="270"/>
        <end position="296"/>
    </location>
</feature>
<dbReference type="Gene3D" id="3.30.60.190">
    <property type="match status" value="1"/>
</dbReference>
<dbReference type="EMBL" id="JAUCMX010000017">
    <property type="protein sequence ID" value="KAK3519248.1"/>
    <property type="molecule type" value="Genomic_DNA"/>
</dbReference>
<feature type="compositionally biased region" description="Low complexity" evidence="20">
    <location>
        <begin position="827"/>
        <end position="840"/>
    </location>
</feature>
<keyword evidence="8" id="KW-0732">Signal</keyword>
<evidence type="ECO:0000259" key="22">
    <source>
        <dbReference type="PROSITE" id="PS51461"/>
    </source>
</evidence>
<dbReference type="GO" id="GO:0005201">
    <property type="term" value="F:extracellular matrix structural constituent"/>
    <property type="evidence" value="ECO:0007669"/>
    <property type="project" value="InterPro"/>
</dbReference>
<keyword evidence="12" id="KW-0832">Ubl conjugation</keyword>
<feature type="region of interest" description="Disordered" evidence="20">
    <location>
        <begin position="457"/>
        <end position="557"/>
    </location>
</feature>
<comment type="subcellular location">
    <subcellularLocation>
        <location evidence="1">Secreted</location>
        <location evidence="1">Extracellular space</location>
        <location evidence="1">Extracellular matrix</location>
    </subcellularLocation>
</comment>
<feature type="region of interest" description="Disordered" evidence="20">
    <location>
        <begin position="1390"/>
        <end position="1418"/>
    </location>
</feature>
<dbReference type="Proteomes" id="UP001274896">
    <property type="component" value="Unassembled WGS sequence"/>
</dbReference>
<feature type="region of interest" description="Disordered" evidence="20">
    <location>
        <begin position="387"/>
        <end position="443"/>
    </location>
</feature>
<dbReference type="FunFam" id="3.30.60.190:FF:000001">
    <property type="entry name" value="box C/D snoRNA protein 1"/>
    <property type="match status" value="1"/>
</dbReference>
<name>A0AAE0QED5_9TELE</name>
<evidence type="ECO:0000256" key="17">
    <source>
        <dbReference type="ARBA" id="ARBA00068630"/>
    </source>
</evidence>
<dbReference type="SUPFAM" id="SSF49899">
    <property type="entry name" value="Concanavalin A-like lectins/glucanases"/>
    <property type="match status" value="1"/>
</dbReference>
<dbReference type="InterPro" id="IPR057721">
    <property type="entry name" value="BCD1_alpha/beta"/>
</dbReference>
<evidence type="ECO:0000256" key="15">
    <source>
        <dbReference type="ARBA" id="ARBA00049654"/>
    </source>
</evidence>
<dbReference type="GO" id="GO:0005615">
    <property type="term" value="C:extracellular space"/>
    <property type="evidence" value="ECO:0007669"/>
    <property type="project" value="TreeGrafter"/>
</dbReference>
<evidence type="ECO:0000256" key="19">
    <source>
        <dbReference type="PROSITE-ProRule" id="PRU00453"/>
    </source>
</evidence>
<feature type="compositionally biased region" description="Low complexity" evidence="20">
    <location>
        <begin position="1214"/>
        <end position="1238"/>
    </location>
</feature>
<proteinExistence type="inferred from homology"/>
<dbReference type="Pfam" id="PF25790">
    <property type="entry name" value="BCD1"/>
    <property type="match status" value="1"/>
</dbReference>
<dbReference type="GO" id="GO:0005581">
    <property type="term" value="C:collagen trimer"/>
    <property type="evidence" value="ECO:0007669"/>
    <property type="project" value="UniProtKB-KW"/>
</dbReference>
<feature type="compositionally biased region" description="Pro residues" evidence="20">
    <location>
        <begin position="397"/>
        <end position="409"/>
    </location>
</feature>
<dbReference type="Pfam" id="PF01391">
    <property type="entry name" value="Collagen"/>
    <property type="match status" value="8"/>
</dbReference>
<gene>
    <name evidence="23" type="ORF">QTP70_023094</name>
</gene>
<feature type="compositionally biased region" description="Polar residues" evidence="20">
    <location>
        <begin position="590"/>
        <end position="602"/>
    </location>
</feature>
<dbReference type="CDD" id="cd23023">
    <property type="entry name" value="zf-HIT_BCD1"/>
    <property type="match status" value="1"/>
</dbReference>
<feature type="compositionally biased region" description="Low complexity" evidence="20">
    <location>
        <begin position="939"/>
        <end position="948"/>
    </location>
</feature>